<evidence type="ECO:0000256" key="1">
    <source>
        <dbReference type="ARBA" id="ARBA00008361"/>
    </source>
</evidence>
<reference evidence="6" key="1">
    <citation type="submission" date="2023-08" db="EMBL/GenBank/DDBJ databases">
        <authorList>
            <person name="Chen Y."/>
            <person name="Shah S."/>
            <person name="Dougan E. K."/>
            <person name="Thang M."/>
            <person name="Chan C."/>
        </authorList>
    </citation>
    <scope>NUCLEOTIDE SEQUENCE</scope>
</reference>
<dbReference type="Gene3D" id="3.40.50.150">
    <property type="entry name" value="Vaccinia Virus protein VP39"/>
    <property type="match status" value="1"/>
</dbReference>
<comment type="similarity">
    <text evidence="1">Belongs to the methyltransferase superfamily.</text>
</comment>
<evidence type="ECO:0000313" key="6">
    <source>
        <dbReference type="EMBL" id="CAJ1396930.1"/>
    </source>
</evidence>
<name>A0AA36J1S1_9DINO</name>
<keyword evidence="2" id="KW-0489">Methyltransferase</keyword>
<dbReference type="InterPro" id="IPR041698">
    <property type="entry name" value="Methyltransf_25"/>
</dbReference>
<dbReference type="Proteomes" id="UP001178507">
    <property type="component" value="Unassembled WGS sequence"/>
</dbReference>
<dbReference type="InterPro" id="IPR029063">
    <property type="entry name" value="SAM-dependent_MTases_sf"/>
</dbReference>
<feature type="compositionally biased region" description="Basic and acidic residues" evidence="4">
    <location>
        <begin position="516"/>
        <end position="526"/>
    </location>
</feature>
<dbReference type="EMBL" id="CAUJNA010003248">
    <property type="protein sequence ID" value="CAJ1396930.1"/>
    <property type="molecule type" value="Genomic_DNA"/>
</dbReference>
<dbReference type="InterPro" id="IPR051419">
    <property type="entry name" value="Lys/N-term_MeTrsfase_sf"/>
</dbReference>
<comment type="caution">
    <text evidence="6">The sequence shown here is derived from an EMBL/GenBank/DDBJ whole genome shotgun (WGS) entry which is preliminary data.</text>
</comment>
<dbReference type="AlphaFoldDB" id="A0AA36J1S1"/>
<evidence type="ECO:0000259" key="5">
    <source>
        <dbReference type="Pfam" id="PF13649"/>
    </source>
</evidence>
<evidence type="ECO:0000256" key="2">
    <source>
        <dbReference type="ARBA" id="ARBA00022603"/>
    </source>
</evidence>
<keyword evidence="7" id="KW-1185">Reference proteome</keyword>
<feature type="domain" description="Methyltransferase" evidence="5">
    <location>
        <begin position="51"/>
        <end position="147"/>
    </location>
</feature>
<evidence type="ECO:0000313" key="7">
    <source>
        <dbReference type="Proteomes" id="UP001178507"/>
    </source>
</evidence>
<feature type="region of interest" description="Disordered" evidence="4">
    <location>
        <begin position="495"/>
        <end position="541"/>
    </location>
</feature>
<accession>A0AA36J1S1</accession>
<dbReference type="PANTHER" id="PTHR12176">
    <property type="entry name" value="SAM-DEPENDENT METHYLTRANSFERASE SUPERFAMILY PROTEIN"/>
    <property type="match status" value="1"/>
</dbReference>
<dbReference type="GO" id="GO:0008168">
    <property type="term" value="F:methyltransferase activity"/>
    <property type="evidence" value="ECO:0007669"/>
    <property type="project" value="UniProtKB-KW"/>
</dbReference>
<keyword evidence="3" id="KW-0808">Transferase</keyword>
<sequence length="621" mass="67817">MPCAIPKYSDQDYWEKRYQADGQSEETTEWYLGWEVLKEHLFDRGLRRGLVLELGCGSKSLAPGLGEAGFVAIATDFSPTAIQQAAAAAAAAASFGSQDFATLDVRTLPHRSGVYDAVIDKGCFDALKPEDSSQMLLEACRVLVPGGRFLCVSNNEVLVRSRARKVPGWRAAGEPSQIPGIDDEAYLLENSLRLSTCTAMSAKRCLPRCTSTQAPSRLLLRDLWSSSRPGRRKPRTSRCTLRRRGTSLLLQHMQVYSHFKLTGKMAALRKAPGSTKPRAKVEAKAAPPDRPITKLIAEAEAVGERCVQLPRSELTEGDRVVVRYSLLLEAAPGSLLPPILRLKGLGVTGGKKLTLRHVSLKQGGMGDCLIDVGPGKAFSMSDSRIAKSTLSGILVDGRPGETSLSSCTLSDNGQFGIWVDSGCRVSGVRNSLAGNSLGETGGRGETAKNLTVTFSVGDACSVWCEEKAVWLPGMVTKVLQDCWVVRAELPSKLEVRTETAPQRKRQKGPDASSEVKQTEIRARQDSIRLPSGGDEPPSWSKKLKTYKRRQNAFNLFLRDGGRSTSAWKALDVKEKAKYQLKARKVDKEQKQKADKPQTIIQANQLVKSIAKHKKGLSKIED</sequence>
<dbReference type="Pfam" id="PF13649">
    <property type="entry name" value="Methyltransf_25"/>
    <property type="match status" value="1"/>
</dbReference>
<evidence type="ECO:0000256" key="4">
    <source>
        <dbReference type="SAM" id="MobiDB-lite"/>
    </source>
</evidence>
<proteinExistence type="inferred from homology"/>
<evidence type="ECO:0000256" key="3">
    <source>
        <dbReference type="ARBA" id="ARBA00022679"/>
    </source>
</evidence>
<protein>
    <recommendedName>
        <fullName evidence="5">Methyltransferase domain-containing protein</fullName>
    </recommendedName>
</protein>
<dbReference type="CDD" id="cd00084">
    <property type="entry name" value="HMG-box_SF"/>
    <property type="match status" value="1"/>
</dbReference>
<dbReference type="GO" id="GO:0032259">
    <property type="term" value="P:methylation"/>
    <property type="evidence" value="ECO:0007669"/>
    <property type="project" value="UniProtKB-KW"/>
</dbReference>
<dbReference type="SUPFAM" id="SSF53335">
    <property type="entry name" value="S-adenosyl-L-methionine-dependent methyltransferases"/>
    <property type="match status" value="1"/>
</dbReference>
<organism evidence="6 7">
    <name type="scientific">Effrenium voratum</name>
    <dbReference type="NCBI Taxonomy" id="2562239"/>
    <lineage>
        <taxon>Eukaryota</taxon>
        <taxon>Sar</taxon>
        <taxon>Alveolata</taxon>
        <taxon>Dinophyceae</taxon>
        <taxon>Suessiales</taxon>
        <taxon>Symbiodiniaceae</taxon>
        <taxon>Effrenium</taxon>
    </lineage>
</organism>
<dbReference type="CDD" id="cd02440">
    <property type="entry name" value="AdoMet_MTases"/>
    <property type="match status" value="1"/>
</dbReference>
<gene>
    <name evidence="6" type="ORF">EVOR1521_LOCUS21055</name>
</gene>